<sequence length="164" mass="18794">MSELNKQALEAASELVSYVGDTVVGINLELDENHQYQNNVLSFRFNPETNRLEVSHYVAAAGLPDDPPKLVQRFKMVDTALQDPAIGGMYEMDGGKVHLVEEKRVFEYTKEYDPLTISKQDFRKQFQYYLKIAQAWSDRWYLQVARITHGKREAPSAPVTLNNP</sequence>
<keyword evidence="2" id="KW-1185">Reference proteome</keyword>
<organism evidence="1 2">
    <name type="scientific">Acanthopleuribacter pedis</name>
    <dbReference type="NCBI Taxonomy" id="442870"/>
    <lineage>
        <taxon>Bacteria</taxon>
        <taxon>Pseudomonadati</taxon>
        <taxon>Acidobacteriota</taxon>
        <taxon>Holophagae</taxon>
        <taxon>Acanthopleuribacterales</taxon>
        <taxon>Acanthopleuribacteraceae</taxon>
        <taxon>Acanthopleuribacter</taxon>
    </lineage>
</organism>
<dbReference type="Proteomes" id="UP000664417">
    <property type="component" value="Unassembled WGS sequence"/>
</dbReference>
<reference evidence="1" key="1">
    <citation type="submission" date="2021-03" db="EMBL/GenBank/DDBJ databases">
        <authorList>
            <person name="Wang G."/>
        </authorList>
    </citation>
    <scope>NUCLEOTIDE SEQUENCE</scope>
    <source>
        <strain evidence="1">KCTC 12899</strain>
    </source>
</reference>
<accession>A0A8J7QFQ0</accession>
<name>A0A8J7QFQ0_9BACT</name>
<evidence type="ECO:0000313" key="2">
    <source>
        <dbReference type="Proteomes" id="UP000664417"/>
    </source>
</evidence>
<dbReference type="EMBL" id="JAFREP010000013">
    <property type="protein sequence ID" value="MBO1319676.1"/>
    <property type="molecule type" value="Genomic_DNA"/>
</dbReference>
<protein>
    <submittedName>
        <fullName evidence="1">Uncharacterized protein</fullName>
    </submittedName>
</protein>
<gene>
    <name evidence="1" type="ORF">J3U88_14470</name>
</gene>
<proteinExistence type="predicted"/>
<dbReference type="AlphaFoldDB" id="A0A8J7QFQ0"/>
<dbReference type="RefSeq" id="WP_207859581.1">
    <property type="nucleotide sequence ID" value="NZ_JAFREP010000013.1"/>
</dbReference>
<evidence type="ECO:0000313" key="1">
    <source>
        <dbReference type="EMBL" id="MBO1319676.1"/>
    </source>
</evidence>
<comment type="caution">
    <text evidence="1">The sequence shown here is derived from an EMBL/GenBank/DDBJ whole genome shotgun (WGS) entry which is preliminary data.</text>
</comment>